<evidence type="ECO:0000259" key="7">
    <source>
        <dbReference type="PROSITE" id="PS51918"/>
    </source>
</evidence>
<comment type="caution">
    <text evidence="8">The sequence shown here is derived from an EMBL/GenBank/DDBJ whole genome shotgun (WGS) entry which is preliminary data.</text>
</comment>
<dbReference type="CDD" id="cd01335">
    <property type="entry name" value="Radical_SAM"/>
    <property type="match status" value="1"/>
</dbReference>
<keyword evidence="6" id="KW-0411">Iron-sulfur</keyword>
<evidence type="ECO:0000256" key="2">
    <source>
        <dbReference type="ARBA" id="ARBA00022485"/>
    </source>
</evidence>
<dbReference type="InterPro" id="IPR023867">
    <property type="entry name" value="Sulphatase_maturase_rSAM"/>
</dbReference>
<keyword evidence="4" id="KW-0479">Metal-binding</keyword>
<dbReference type="InterPro" id="IPR000385">
    <property type="entry name" value="MoaA_NifB_PqqE_Fe-S-bd_CS"/>
</dbReference>
<evidence type="ECO:0000256" key="6">
    <source>
        <dbReference type="ARBA" id="ARBA00023014"/>
    </source>
</evidence>
<keyword evidence="3" id="KW-0949">S-adenosyl-L-methionine</keyword>
<keyword evidence="2" id="KW-0004">4Fe-4S</keyword>
<accession>A0ABN2FYQ1</accession>
<dbReference type="SFLD" id="SFLDG01072">
    <property type="entry name" value="dehydrogenase_like"/>
    <property type="match status" value="1"/>
</dbReference>
<dbReference type="PANTHER" id="PTHR43273">
    <property type="entry name" value="ANAEROBIC SULFATASE-MATURATING ENZYME HOMOLOG ASLB-RELATED"/>
    <property type="match status" value="1"/>
</dbReference>
<dbReference type="PANTHER" id="PTHR43273:SF8">
    <property type="entry name" value="RADICAL SAM DOMAIN PROTEIN"/>
    <property type="match status" value="1"/>
</dbReference>
<dbReference type="EMBL" id="BAAANE010000017">
    <property type="protein sequence ID" value="GAA1662240.1"/>
    <property type="molecule type" value="Genomic_DNA"/>
</dbReference>
<reference evidence="8 9" key="1">
    <citation type="journal article" date="2019" name="Int. J. Syst. Evol. Microbiol.">
        <title>The Global Catalogue of Microorganisms (GCM) 10K type strain sequencing project: providing services to taxonomists for standard genome sequencing and annotation.</title>
        <authorList>
            <consortium name="The Broad Institute Genomics Platform"/>
            <consortium name="The Broad Institute Genome Sequencing Center for Infectious Disease"/>
            <person name="Wu L."/>
            <person name="Ma J."/>
        </authorList>
    </citation>
    <scope>NUCLEOTIDE SEQUENCE [LARGE SCALE GENOMIC DNA]</scope>
    <source>
        <strain evidence="8 9">JCM 14306</strain>
    </source>
</reference>
<evidence type="ECO:0000256" key="3">
    <source>
        <dbReference type="ARBA" id="ARBA00022691"/>
    </source>
</evidence>
<dbReference type="InterPro" id="IPR007197">
    <property type="entry name" value="rSAM"/>
</dbReference>
<evidence type="ECO:0000313" key="9">
    <source>
        <dbReference type="Proteomes" id="UP001501319"/>
    </source>
</evidence>
<dbReference type="PROSITE" id="PS01305">
    <property type="entry name" value="MOAA_NIFB_PQQE"/>
    <property type="match status" value="1"/>
</dbReference>
<feature type="domain" description="Radical SAM core" evidence="7">
    <location>
        <begin position="1"/>
        <end position="222"/>
    </location>
</feature>
<dbReference type="InterPro" id="IPR013785">
    <property type="entry name" value="Aldolase_TIM"/>
</dbReference>
<sequence length="379" mass="41795">MFKVASRCNLNCSYCYVYNKGDETWRDRPRFMSDDVVAAGIDRIRRWCEQAEQRRVQVTFHGGEPLLAGRARFDRWCTAIRNGLAGTADVRFNIQTNATLIDDDWAELFLAHGIEVGVSIDGPAAVHDAQRVDIHGAGSHARVVRGVETLHAHGVWAGALAVIQLGADGVAVHRHLRSLGFRHVNYLLPDFTHDTIGPVRAQFGATPVADYLLPLFDEWWFDDPLRIRIPLFVAVTRLLLGGASNIDMVGNEPFGFVFIEADGAIEDLDSLRVCRNGMAGTGLNVFTDEASDIATLSSVHRAAMFDGLAVPTACAPCPEHATCRGGYLTHRYSAATGFDNPSVWCADLLALFTHARERLDVDVEETAVRRQALEQMVPR</sequence>
<dbReference type="SFLD" id="SFLDS00029">
    <property type="entry name" value="Radical_SAM"/>
    <property type="match status" value="1"/>
</dbReference>
<dbReference type="Pfam" id="PF04055">
    <property type="entry name" value="Radical_SAM"/>
    <property type="match status" value="1"/>
</dbReference>
<gene>
    <name evidence="8" type="ORF">GCM10009744_65060</name>
</gene>
<dbReference type="Proteomes" id="UP001501319">
    <property type="component" value="Unassembled WGS sequence"/>
</dbReference>
<evidence type="ECO:0000256" key="5">
    <source>
        <dbReference type="ARBA" id="ARBA00023004"/>
    </source>
</evidence>
<name>A0ABN2FYQ1_9ACTN</name>
<evidence type="ECO:0000313" key="8">
    <source>
        <dbReference type="EMBL" id="GAA1662240.1"/>
    </source>
</evidence>
<dbReference type="RefSeq" id="WP_344116841.1">
    <property type="nucleotide sequence ID" value="NZ_BAAANE010000017.1"/>
</dbReference>
<dbReference type="SFLD" id="SFLDG01067">
    <property type="entry name" value="SPASM/twitch_domain_containing"/>
    <property type="match status" value="1"/>
</dbReference>
<dbReference type="InterPro" id="IPR058240">
    <property type="entry name" value="rSAM_sf"/>
</dbReference>
<organism evidence="8 9">
    <name type="scientific">Kribbella alba</name>
    <dbReference type="NCBI Taxonomy" id="190197"/>
    <lineage>
        <taxon>Bacteria</taxon>
        <taxon>Bacillati</taxon>
        <taxon>Actinomycetota</taxon>
        <taxon>Actinomycetes</taxon>
        <taxon>Propionibacteriales</taxon>
        <taxon>Kribbellaceae</taxon>
        <taxon>Kribbella</taxon>
    </lineage>
</organism>
<dbReference type="SUPFAM" id="SSF102114">
    <property type="entry name" value="Radical SAM enzymes"/>
    <property type="match status" value="1"/>
</dbReference>
<dbReference type="SFLD" id="SFLDG01386">
    <property type="entry name" value="main_SPASM_domain-containing"/>
    <property type="match status" value="1"/>
</dbReference>
<protein>
    <submittedName>
        <fullName evidence="8">FxsB family radical SAM/SPASM domain protein</fullName>
    </submittedName>
</protein>
<dbReference type="PROSITE" id="PS51918">
    <property type="entry name" value="RADICAL_SAM"/>
    <property type="match status" value="1"/>
</dbReference>
<comment type="cofactor">
    <cofactor evidence="1">
        <name>[4Fe-4S] cluster</name>
        <dbReference type="ChEBI" id="CHEBI:49883"/>
    </cofactor>
</comment>
<evidence type="ECO:0000256" key="1">
    <source>
        <dbReference type="ARBA" id="ARBA00001966"/>
    </source>
</evidence>
<keyword evidence="9" id="KW-1185">Reference proteome</keyword>
<proteinExistence type="predicted"/>
<keyword evidence="5" id="KW-0408">Iron</keyword>
<evidence type="ECO:0000256" key="4">
    <source>
        <dbReference type="ARBA" id="ARBA00022723"/>
    </source>
</evidence>
<dbReference type="Gene3D" id="3.20.20.70">
    <property type="entry name" value="Aldolase class I"/>
    <property type="match status" value="1"/>
</dbReference>